<dbReference type="EMBL" id="CP009922">
    <property type="protein sequence ID" value="AKG42691.1"/>
    <property type="molecule type" value="Genomic_DNA"/>
</dbReference>
<dbReference type="InterPro" id="IPR003829">
    <property type="entry name" value="Pirin_N_dom"/>
</dbReference>
<keyword evidence="6" id="KW-1185">Reference proteome</keyword>
<evidence type="ECO:0000256" key="3">
    <source>
        <dbReference type="SAM" id="MobiDB-lite"/>
    </source>
</evidence>
<comment type="similarity">
    <text evidence="1 2">Belongs to the pirin family.</text>
</comment>
<feature type="domain" description="Pirin N-terminal" evidence="4">
    <location>
        <begin position="21"/>
        <end position="124"/>
    </location>
</feature>
<dbReference type="InterPro" id="IPR014710">
    <property type="entry name" value="RmlC-like_jellyroll"/>
</dbReference>
<evidence type="ECO:0000259" key="4">
    <source>
        <dbReference type="Pfam" id="PF02678"/>
    </source>
</evidence>
<evidence type="ECO:0000313" key="6">
    <source>
        <dbReference type="Proteomes" id="UP000034034"/>
    </source>
</evidence>
<dbReference type="STRING" id="408015.SXIM_13070"/>
<dbReference type="KEGG" id="sxi:SXIM_13070"/>
<gene>
    <name evidence="5" type="ORF">SXIM_13070</name>
</gene>
<dbReference type="RefSeq" id="WP_046723228.1">
    <property type="nucleotide sequence ID" value="NZ_CP009922.3"/>
</dbReference>
<name>A0A0F7CNC9_9ACTN</name>
<evidence type="ECO:0000313" key="5">
    <source>
        <dbReference type="EMBL" id="AKG42691.1"/>
    </source>
</evidence>
<evidence type="ECO:0000256" key="2">
    <source>
        <dbReference type="RuleBase" id="RU003457"/>
    </source>
</evidence>
<dbReference type="Pfam" id="PF02678">
    <property type="entry name" value="Pirin"/>
    <property type="match status" value="1"/>
</dbReference>
<organism evidence="5 6">
    <name type="scientific">Streptomyces xiamenensis</name>
    <dbReference type="NCBI Taxonomy" id="408015"/>
    <lineage>
        <taxon>Bacteria</taxon>
        <taxon>Bacillati</taxon>
        <taxon>Actinomycetota</taxon>
        <taxon>Actinomycetes</taxon>
        <taxon>Kitasatosporales</taxon>
        <taxon>Streptomycetaceae</taxon>
        <taxon>Streptomyces</taxon>
    </lineage>
</organism>
<proteinExistence type="inferred from homology"/>
<dbReference type="PANTHER" id="PTHR43212">
    <property type="entry name" value="QUERCETIN 2,3-DIOXYGENASE"/>
    <property type="match status" value="1"/>
</dbReference>
<dbReference type="HOGENOM" id="CLU_064194_2_0_11"/>
<dbReference type="SUPFAM" id="SSF51182">
    <property type="entry name" value="RmlC-like cupins"/>
    <property type="match status" value="1"/>
</dbReference>
<feature type="region of interest" description="Disordered" evidence="3">
    <location>
        <begin position="1"/>
        <end position="24"/>
    </location>
</feature>
<feature type="compositionally biased region" description="Basic and acidic residues" evidence="3">
    <location>
        <begin position="1"/>
        <end position="19"/>
    </location>
</feature>
<evidence type="ECO:0000256" key="1">
    <source>
        <dbReference type="ARBA" id="ARBA00008416"/>
    </source>
</evidence>
<dbReference type="Proteomes" id="UP000034034">
    <property type="component" value="Chromosome"/>
</dbReference>
<dbReference type="PANTHER" id="PTHR43212:SF3">
    <property type="entry name" value="QUERCETIN 2,3-DIOXYGENASE"/>
    <property type="match status" value="1"/>
</dbReference>
<dbReference type="InterPro" id="IPR011051">
    <property type="entry name" value="RmlC_Cupin_sf"/>
</dbReference>
<accession>A0A0F7CNC9</accession>
<sequence>MGDERVRVQRGADRHRGGEPGEGIDSRYAFSFGGHYDPDNVRFGPLLACNEERLAPGSGFGEHPHRDVELVSWVLAGTLTHQDAAGRTVTLGPGDLQHQSAGAGIRHAERNAGPAPLRFLQMWLEPGTAGGEPRYTVLRSVPLDEPYEVPGAGARLRVCRPAAGAGLALPPAPRVYLVVTAGSVRLGDTVCEASDAARITDAAGLTAEAGPAGAEVLIWEFDGGHGAP</sequence>
<dbReference type="InterPro" id="IPR012093">
    <property type="entry name" value="Pirin"/>
</dbReference>
<protein>
    <submittedName>
        <fullName evidence="5">Pirin</fullName>
    </submittedName>
</protein>
<dbReference type="AlphaFoldDB" id="A0A0F7CNC9"/>
<dbReference type="Gene3D" id="2.60.120.10">
    <property type="entry name" value="Jelly Rolls"/>
    <property type="match status" value="2"/>
</dbReference>
<reference evidence="5" key="1">
    <citation type="submission" date="2019-08" db="EMBL/GenBank/DDBJ databases">
        <title>Complete genome sequence of a mangrove-derived Streptomyces xiamenensis.</title>
        <authorList>
            <person name="Xu J."/>
        </authorList>
    </citation>
    <scope>NUCLEOTIDE SEQUENCE</scope>
    <source>
        <strain evidence="5">318</strain>
    </source>
</reference>
<dbReference type="PATRIC" id="fig|408015.6.peg.1339"/>